<evidence type="ECO:0000259" key="5">
    <source>
        <dbReference type="Pfam" id="PF04542"/>
    </source>
</evidence>
<dbReference type="OrthoDB" id="655312at2"/>
<evidence type="ECO:0000256" key="3">
    <source>
        <dbReference type="ARBA" id="ARBA00023082"/>
    </source>
</evidence>
<feature type="domain" description="RNA polymerase sigma factor 70 region 4 type 2" evidence="6">
    <location>
        <begin position="124"/>
        <end position="171"/>
    </location>
</feature>
<dbReference type="InterPro" id="IPR014284">
    <property type="entry name" value="RNA_pol_sigma-70_dom"/>
</dbReference>
<dbReference type="InterPro" id="IPR036388">
    <property type="entry name" value="WH-like_DNA-bd_sf"/>
</dbReference>
<dbReference type="NCBIfam" id="TIGR02937">
    <property type="entry name" value="sigma70-ECF"/>
    <property type="match status" value="1"/>
</dbReference>
<dbReference type="InterPro" id="IPR013324">
    <property type="entry name" value="RNA_pol_sigma_r3/r4-like"/>
</dbReference>
<proteinExistence type="inferred from homology"/>
<sequence>MNESSHIEERNYLNRLKNGEVDAFDYLYHRYKYQLAGNLFNLLKSTDLVEEMLQELFVRVWEKRHLIDPEKSFKSYVYRIGTNLVNDYFRRLAKDRELMQVVWDNIAQVEYPEALKLQLLKDKELMRTIEALPAQRKLVFTLCKLEGKSYAEVSRLLQISESAVNDHISRAHRFIFQHYDRSITLMVLIFSSILINKIP</sequence>
<dbReference type="PANTHER" id="PTHR43133:SF46">
    <property type="entry name" value="RNA POLYMERASE SIGMA-70 FACTOR ECF SUBFAMILY"/>
    <property type="match status" value="1"/>
</dbReference>
<dbReference type="Gene3D" id="1.10.10.10">
    <property type="entry name" value="Winged helix-like DNA-binding domain superfamily/Winged helix DNA-binding domain"/>
    <property type="match status" value="1"/>
</dbReference>
<organism evidence="7 8">
    <name type="scientific">Sphingobacterium humi</name>
    <dbReference type="NCBI Taxonomy" id="1796905"/>
    <lineage>
        <taxon>Bacteria</taxon>
        <taxon>Pseudomonadati</taxon>
        <taxon>Bacteroidota</taxon>
        <taxon>Sphingobacteriia</taxon>
        <taxon>Sphingobacteriales</taxon>
        <taxon>Sphingobacteriaceae</taxon>
        <taxon>Sphingobacterium</taxon>
    </lineage>
</organism>
<keyword evidence="3" id="KW-0731">Sigma factor</keyword>
<dbReference type="SUPFAM" id="SSF88946">
    <property type="entry name" value="Sigma2 domain of RNA polymerase sigma factors"/>
    <property type="match status" value="1"/>
</dbReference>
<comment type="caution">
    <text evidence="7">The sequence shown here is derived from an EMBL/GenBank/DDBJ whole genome shotgun (WGS) entry which is preliminary data.</text>
</comment>
<dbReference type="EMBL" id="WSQA01000008">
    <property type="protein sequence ID" value="MVZ62663.1"/>
    <property type="molecule type" value="Genomic_DNA"/>
</dbReference>
<keyword evidence="4" id="KW-0804">Transcription</keyword>
<evidence type="ECO:0000313" key="7">
    <source>
        <dbReference type="EMBL" id="MVZ62663.1"/>
    </source>
</evidence>
<accession>A0A6N8KYV1</accession>
<dbReference type="Proteomes" id="UP000435036">
    <property type="component" value="Unassembled WGS sequence"/>
</dbReference>
<dbReference type="AlphaFoldDB" id="A0A6N8KYV1"/>
<evidence type="ECO:0000259" key="6">
    <source>
        <dbReference type="Pfam" id="PF08281"/>
    </source>
</evidence>
<reference evidence="7 8" key="1">
    <citation type="submission" date="2019-12" db="EMBL/GenBank/DDBJ databases">
        <authorList>
            <person name="Dong K."/>
        </authorList>
    </citation>
    <scope>NUCLEOTIDE SEQUENCE [LARGE SCALE GENOMIC DNA]</scope>
    <source>
        <strain evidence="7 8">JCM 31225</strain>
    </source>
</reference>
<dbReference type="PANTHER" id="PTHR43133">
    <property type="entry name" value="RNA POLYMERASE ECF-TYPE SIGMA FACTO"/>
    <property type="match status" value="1"/>
</dbReference>
<gene>
    <name evidence="7" type="ORF">GQF63_11560</name>
</gene>
<dbReference type="Pfam" id="PF04542">
    <property type="entry name" value="Sigma70_r2"/>
    <property type="match status" value="1"/>
</dbReference>
<dbReference type="Pfam" id="PF08281">
    <property type="entry name" value="Sigma70_r4_2"/>
    <property type="match status" value="1"/>
</dbReference>
<feature type="domain" description="RNA polymerase sigma-70 region 2" evidence="5">
    <location>
        <begin position="27"/>
        <end position="93"/>
    </location>
</feature>
<dbReference type="SUPFAM" id="SSF88659">
    <property type="entry name" value="Sigma3 and sigma4 domains of RNA polymerase sigma factors"/>
    <property type="match status" value="1"/>
</dbReference>
<evidence type="ECO:0000256" key="4">
    <source>
        <dbReference type="ARBA" id="ARBA00023163"/>
    </source>
</evidence>
<keyword evidence="8" id="KW-1185">Reference proteome</keyword>
<evidence type="ECO:0000256" key="1">
    <source>
        <dbReference type="ARBA" id="ARBA00010641"/>
    </source>
</evidence>
<dbReference type="Gene3D" id="1.10.1740.10">
    <property type="match status" value="1"/>
</dbReference>
<dbReference type="RefSeq" id="WP_160369392.1">
    <property type="nucleotide sequence ID" value="NZ_WSQA01000008.1"/>
</dbReference>
<keyword evidence="2" id="KW-0805">Transcription regulation</keyword>
<evidence type="ECO:0000256" key="2">
    <source>
        <dbReference type="ARBA" id="ARBA00023015"/>
    </source>
</evidence>
<dbReference type="InterPro" id="IPR007627">
    <property type="entry name" value="RNA_pol_sigma70_r2"/>
</dbReference>
<comment type="similarity">
    <text evidence="1">Belongs to the sigma-70 factor family. ECF subfamily.</text>
</comment>
<dbReference type="InterPro" id="IPR039425">
    <property type="entry name" value="RNA_pol_sigma-70-like"/>
</dbReference>
<protein>
    <submittedName>
        <fullName evidence="7">Sigma-70 family RNA polymerase sigma factor</fullName>
    </submittedName>
</protein>
<dbReference type="InterPro" id="IPR013325">
    <property type="entry name" value="RNA_pol_sigma_r2"/>
</dbReference>
<dbReference type="GO" id="GO:0006352">
    <property type="term" value="P:DNA-templated transcription initiation"/>
    <property type="evidence" value="ECO:0007669"/>
    <property type="project" value="InterPro"/>
</dbReference>
<evidence type="ECO:0000313" key="8">
    <source>
        <dbReference type="Proteomes" id="UP000435036"/>
    </source>
</evidence>
<dbReference type="GO" id="GO:0003677">
    <property type="term" value="F:DNA binding"/>
    <property type="evidence" value="ECO:0007669"/>
    <property type="project" value="InterPro"/>
</dbReference>
<dbReference type="InterPro" id="IPR013249">
    <property type="entry name" value="RNA_pol_sigma70_r4_t2"/>
</dbReference>
<dbReference type="GO" id="GO:0016987">
    <property type="term" value="F:sigma factor activity"/>
    <property type="evidence" value="ECO:0007669"/>
    <property type="project" value="UniProtKB-KW"/>
</dbReference>
<name>A0A6N8KYV1_9SPHI</name>